<evidence type="ECO:0000256" key="1">
    <source>
        <dbReference type="SAM" id="MobiDB-lite"/>
    </source>
</evidence>
<dbReference type="Pfam" id="PF08308">
    <property type="entry name" value="PEGA"/>
    <property type="match status" value="1"/>
</dbReference>
<name>A0A3A8NNI0_9BACT</name>
<evidence type="ECO:0000259" key="2">
    <source>
        <dbReference type="Pfam" id="PF08308"/>
    </source>
</evidence>
<sequence length="110" mass="11681">AAVPATPPPAAPRVVRFRVESEPVGAEVTINGRVRGKTPLEIERTPDDSGLASLELTFALEGYQTVSKTFAGEPGSTVPASMKLPQLPRIKKQGPKPKAPGSAYKDDPYQ</sequence>
<proteinExistence type="predicted"/>
<gene>
    <name evidence="3" type="ORF">D7V93_39115</name>
</gene>
<evidence type="ECO:0000313" key="3">
    <source>
        <dbReference type="EMBL" id="RKH40954.1"/>
    </source>
</evidence>
<feature type="domain" description="PEGA" evidence="2">
    <location>
        <begin position="17"/>
        <end position="86"/>
    </location>
</feature>
<evidence type="ECO:0000313" key="4">
    <source>
        <dbReference type="Proteomes" id="UP000272888"/>
    </source>
</evidence>
<dbReference type="Proteomes" id="UP000272888">
    <property type="component" value="Unassembled WGS sequence"/>
</dbReference>
<dbReference type="AlphaFoldDB" id="A0A3A8NNI0"/>
<dbReference type="RefSeq" id="WP_120648150.1">
    <property type="nucleotide sequence ID" value="NZ_RAWB01000732.1"/>
</dbReference>
<dbReference type="InterPro" id="IPR013229">
    <property type="entry name" value="PEGA"/>
</dbReference>
<feature type="non-terminal residue" evidence="3">
    <location>
        <position position="1"/>
    </location>
</feature>
<feature type="region of interest" description="Disordered" evidence="1">
    <location>
        <begin position="71"/>
        <end position="110"/>
    </location>
</feature>
<reference evidence="4" key="1">
    <citation type="submission" date="2018-09" db="EMBL/GenBank/DDBJ databases">
        <authorList>
            <person name="Livingstone P.G."/>
            <person name="Whitworth D.E."/>
        </authorList>
    </citation>
    <scope>NUCLEOTIDE SEQUENCE [LARGE SCALE GENOMIC DNA]</scope>
    <source>
        <strain evidence="4">CA051B</strain>
    </source>
</reference>
<comment type="caution">
    <text evidence="3">The sequence shown here is derived from an EMBL/GenBank/DDBJ whole genome shotgun (WGS) entry which is preliminary data.</text>
</comment>
<keyword evidence="4" id="KW-1185">Reference proteome</keyword>
<protein>
    <submittedName>
        <fullName evidence="3">PEGA domain-containing protein</fullName>
    </submittedName>
</protein>
<accession>A0A3A8NNI0</accession>
<organism evidence="3 4">
    <name type="scientific">Corallococcus llansteffanensis</name>
    <dbReference type="NCBI Taxonomy" id="2316731"/>
    <lineage>
        <taxon>Bacteria</taxon>
        <taxon>Pseudomonadati</taxon>
        <taxon>Myxococcota</taxon>
        <taxon>Myxococcia</taxon>
        <taxon>Myxococcales</taxon>
        <taxon>Cystobacterineae</taxon>
        <taxon>Myxococcaceae</taxon>
        <taxon>Corallococcus</taxon>
    </lineage>
</organism>
<dbReference type="EMBL" id="RAWB01000732">
    <property type="protein sequence ID" value="RKH40954.1"/>
    <property type="molecule type" value="Genomic_DNA"/>
</dbReference>